<evidence type="ECO:0000256" key="3">
    <source>
        <dbReference type="ARBA" id="ARBA00022448"/>
    </source>
</evidence>
<dbReference type="EMBL" id="JAGKSQ010000001">
    <property type="protein sequence ID" value="MBP3950191.1"/>
    <property type="molecule type" value="Genomic_DNA"/>
</dbReference>
<organism evidence="6 7">
    <name type="scientific">Halalkalibacter suaedae</name>
    <dbReference type="NCBI Taxonomy" id="2822140"/>
    <lineage>
        <taxon>Bacteria</taxon>
        <taxon>Bacillati</taxon>
        <taxon>Bacillota</taxon>
        <taxon>Bacilli</taxon>
        <taxon>Bacillales</taxon>
        <taxon>Bacillaceae</taxon>
        <taxon>Halalkalibacter</taxon>
    </lineage>
</organism>
<accession>A0A940WPY8</accession>
<dbReference type="RefSeq" id="WP_210595800.1">
    <property type="nucleotide sequence ID" value="NZ_JAGKSQ010000001.1"/>
</dbReference>
<dbReference type="Gene3D" id="3.40.190.10">
    <property type="entry name" value="Periplasmic binding protein-like II"/>
    <property type="match status" value="2"/>
</dbReference>
<dbReference type="Pfam" id="PF13416">
    <property type="entry name" value="SBP_bac_8"/>
    <property type="match status" value="1"/>
</dbReference>
<keyword evidence="3" id="KW-0813">Transport</keyword>
<evidence type="ECO:0000256" key="1">
    <source>
        <dbReference type="ARBA" id="ARBA00004196"/>
    </source>
</evidence>
<evidence type="ECO:0000256" key="4">
    <source>
        <dbReference type="ARBA" id="ARBA00022729"/>
    </source>
</evidence>
<name>A0A940WPY8_9BACI</name>
<comment type="subcellular location">
    <subcellularLocation>
        <location evidence="1">Cell envelope</location>
    </subcellularLocation>
</comment>
<comment type="caution">
    <text evidence="6">The sequence shown here is derived from an EMBL/GenBank/DDBJ whole genome shotgun (WGS) entry which is preliminary data.</text>
</comment>
<dbReference type="GO" id="GO:0030313">
    <property type="term" value="C:cell envelope"/>
    <property type="evidence" value="ECO:0007669"/>
    <property type="project" value="UniProtKB-SubCell"/>
</dbReference>
<evidence type="ECO:0000256" key="5">
    <source>
        <dbReference type="SAM" id="SignalP"/>
    </source>
</evidence>
<gene>
    <name evidence="6" type="ORF">J7W16_03530</name>
</gene>
<dbReference type="AlphaFoldDB" id="A0A940WPY8"/>
<feature type="signal peptide" evidence="5">
    <location>
        <begin position="1"/>
        <end position="20"/>
    </location>
</feature>
<reference evidence="6" key="1">
    <citation type="submission" date="2021-03" db="EMBL/GenBank/DDBJ databases">
        <title>Bacillus suaedae sp. nov., isolated from Suaeda aralocaspica.</title>
        <authorList>
            <person name="Lei R.F.R."/>
        </authorList>
    </citation>
    <scope>NUCLEOTIDE SEQUENCE</scope>
    <source>
        <strain evidence="6">YZJH907-2</strain>
    </source>
</reference>
<dbReference type="InterPro" id="IPR006059">
    <property type="entry name" value="SBP"/>
</dbReference>
<sequence length="458" mass="50565">MLKKLLSVIMMGLVLIGVIACSSQDSSSEVETEVNAEATSNNEVAAENKWDQMELGADGPVEIDFWHIQATIYGEAVHEIVEEFNKEYEGKIIVNEVFQGMYDELNKKVGASLVGGGLPNVSMAYESDTLEYMKADQVKELDEFIASEKYGYTEEELNDINEGVLARQQIPQYDGKTMSWIHGNSSMGTYYNKAILEEAGFEKPAETWKEFEEQALAIYEKTGIPAFAVNPNSLGGNFAIWLRTYGIEPLAVDGSSVDYANEHALELLNIIKNLVDKGAVSYAEDTEQEFTNGRVAMELATTARSTTKIDLIQDKFEWGISLIPQGNLDTKSTGLWGGNHIMFNSTPEEELASWVFMKYFASANAQAIYAAKTGYFPAVESALETELLSEDFASNPQKREAFENVFPHARITTPSAGSRPINDAVSEAITATLNDAISVENAVKKMQQDGEAALKQYQ</sequence>
<dbReference type="PANTHER" id="PTHR43649:SF31">
    <property type="entry name" value="SN-GLYCEROL-3-PHOSPHATE-BINDING PERIPLASMIC PROTEIN UGPB"/>
    <property type="match status" value="1"/>
</dbReference>
<feature type="chain" id="PRO_5039664404" evidence="5">
    <location>
        <begin position="21"/>
        <end position="458"/>
    </location>
</feature>
<dbReference type="PANTHER" id="PTHR43649">
    <property type="entry name" value="ARABINOSE-BINDING PROTEIN-RELATED"/>
    <property type="match status" value="1"/>
</dbReference>
<evidence type="ECO:0000313" key="7">
    <source>
        <dbReference type="Proteomes" id="UP000678228"/>
    </source>
</evidence>
<evidence type="ECO:0000256" key="2">
    <source>
        <dbReference type="ARBA" id="ARBA00008520"/>
    </source>
</evidence>
<protein>
    <submittedName>
        <fullName evidence="6">Extracellular solute-binding protein</fullName>
    </submittedName>
</protein>
<dbReference type="InterPro" id="IPR050490">
    <property type="entry name" value="Bact_solute-bd_prot1"/>
</dbReference>
<evidence type="ECO:0000313" key="6">
    <source>
        <dbReference type="EMBL" id="MBP3950191.1"/>
    </source>
</evidence>
<dbReference type="Proteomes" id="UP000678228">
    <property type="component" value="Unassembled WGS sequence"/>
</dbReference>
<keyword evidence="4 5" id="KW-0732">Signal</keyword>
<dbReference type="PROSITE" id="PS51257">
    <property type="entry name" value="PROKAR_LIPOPROTEIN"/>
    <property type="match status" value="1"/>
</dbReference>
<keyword evidence="7" id="KW-1185">Reference proteome</keyword>
<comment type="similarity">
    <text evidence="2">Belongs to the bacterial solute-binding protein 1 family.</text>
</comment>
<proteinExistence type="inferred from homology"/>
<dbReference type="SUPFAM" id="SSF53850">
    <property type="entry name" value="Periplasmic binding protein-like II"/>
    <property type="match status" value="1"/>
</dbReference>